<gene>
    <name evidence="1" type="ORF">GMBLW1_36140</name>
</gene>
<evidence type="ECO:0000313" key="1">
    <source>
        <dbReference type="EMBL" id="VIP05579.1"/>
    </source>
</evidence>
<evidence type="ECO:0000313" key="2">
    <source>
        <dbReference type="Proteomes" id="UP000464378"/>
    </source>
</evidence>
<reference evidence="1" key="1">
    <citation type="submission" date="2019-04" db="EMBL/GenBank/DDBJ databases">
        <authorList>
            <consortium name="Science for Life Laboratories"/>
        </authorList>
    </citation>
    <scope>NUCLEOTIDE SEQUENCE</scope>
    <source>
        <strain evidence="1">MBLW1</strain>
    </source>
</reference>
<dbReference type="Proteomes" id="UP000464378">
    <property type="component" value="Chromosome"/>
</dbReference>
<dbReference type="EMBL" id="LR593887">
    <property type="protein sequence ID" value="VTS08513.1"/>
    <property type="molecule type" value="Genomic_DNA"/>
</dbReference>
<keyword evidence="2" id="KW-1185">Reference proteome</keyword>
<dbReference type="AlphaFoldDB" id="A0A6C2YXH7"/>
<organism evidence="1">
    <name type="scientific">Tuwongella immobilis</name>
    <dbReference type="NCBI Taxonomy" id="692036"/>
    <lineage>
        <taxon>Bacteria</taxon>
        <taxon>Pseudomonadati</taxon>
        <taxon>Planctomycetota</taxon>
        <taxon>Planctomycetia</taxon>
        <taxon>Gemmatales</taxon>
        <taxon>Gemmataceae</taxon>
        <taxon>Tuwongella</taxon>
    </lineage>
</organism>
<sequence>MVAGIVPACCVQAHRLLLQHRTLLTVQTSRHHEGSIQVKIKLLQGLEGDRPPEHLREALVAEHAARVEREEPLHPEPRTGKCWCCGIPAPGTASRERRDWHAREFMKGICEREIYCPACFAEWGWPPEE</sequence>
<proteinExistence type="predicted"/>
<name>A0A6C2YXH7_9BACT</name>
<dbReference type="RefSeq" id="WP_232056378.1">
    <property type="nucleotide sequence ID" value="NZ_LR593887.1"/>
</dbReference>
<dbReference type="EMBL" id="LR586016">
    <property type="protein sequence ID" value="VIP05579.1"/>
    <property type="molecule type" value="Genomic_DNA"/>
</dbReference>
<dbReference type="KEGG" id="tim:GMBLW1_36140"/>
<dbReference type="InParanoid" id="A0A6C2YXH7"/>
<accession>A0A6C2YXH7</accession>
<protein>
    <submittedName>
        <fullName evidence="1">Uncharacterized protein</fullName>
    </submittedName>
</protein>